<name>A0ACC2PYW7_9NEOP</name>
<proteinExistence type="predicted"/>
<dbReference type="EMBL" id="CM056808">
    <property type="protein sequence ID" value="KAJ8704242.1"/>
    <property type="molecule type" value="Genomic_DNA"/>
</dbReference>
<gene>
    <name evidence="1" type="ORF">PYW08_012966</name>
</gene>
<keyword evidence="2" id="KW-1185">Reference proteome</keyword>
<sequence>MGDFNTNLLIPNSSRTRKLLHLVQSASLHVLPLQPTHHNKNGEDTWLDLILTSNPSLVSSHGQLDAPGFSHHDLIFLSYILKPPKPKPMFQFRRAFARMNGEQLKRDAFDIDWSPLQEASTVDDKVNIFNNVVTKLYDTHAPVRRVKLKRPPAPWMNSEIQKAMRQRDRAFRKFKKNRSEDNWAFFKTARNRCNQMIRNAKRRHILHNISSSSSADIWKFLRTLGIGKPAHSDLPNTIGLDELNCHFSTVPMLDSLTKCQTVNYLAGLTRPNITPFVFTPVDSEEIKKIILSIKSKAVGCDNISRHMILSALDQLLPAISHIVNFSLSSCMFPSLWRKAYVRPLPKVPNPSLPGHFRPISILPFLSKVLEACVHKQFSQFVYQNCLISPFQSGFRPGHSTVTALLKVTDDIRRGMEDTKVTTLVLIDFSNAFNTVSHEILLSILSNLMVSCEVLEWFSSYLRGRQQSVRAGDSASGWCDLAAGVPQGGILSPLLFSVFINFITTKLQCAYHLYADDLQLYCRSSVDSISDAIEELNRDLEVIKNWSDRFGVAVNPTKCQAIIVGSPHSLRKLDGLAVPPVIFNNTVIPFSSEVKDLGLHVDACLDWRKQITSVSQKVTGTLRSLYRLKNFLPAHIKAMLVQSLIFPIIDYADVCYYDLNADLLNKLDRLLNNCIRFVFNLRKYDHISKHRLLLKWLPIRQRRALRALTTLFSFLEKPSSPLYLMSEIKFLSSGHNKNLRSTNNRLLRCPSHRSGLIHSSFFVQAISLWNALPLDVRMATSRFSFKVKTREYIRKKLAESPQH</sequence>
<accession>A0ACC2PYW7</accession>
<evidence type="ECO:0000313" key="2">
    <source>
        <dbReference type="Proteomes" id="UP001231649"/>
    </source>
</evidence>
<dbReference type="Proteomes" id="UP001231649">
    <property type="component" value="Chromosome 32"/>
</dbReference>
<evidence type="ECO:0000313" key="1">
    <source>
        <dbReference type="EMBL" id="KAJ8704242.1"/>
    </source>
</evidence>
<organism evidence="1 2">
    <name type="scientific">Mythimna loreyi</name>
    <dbReference type="NCBI Taxonomy" id="667449"/>
    <lineage>
        <taxon>Eukaryota</taxon>
        <taxon>Metazoa</taxon>
        <taxon>Ecdysozoa</taxon>
        <taxon>Arthropoda</taxon>
        <taxon>Hexapoda</taxon>
        <taxon>Insecta</taxon>
        <taxon>Pterygota</taxon>
        <taxon>Neoptera</taxon>
        <taxon>Endopterygota</taxon>
        <taxon>Lepidoptera</taxon>
        <taxon>Glossata</taxon>
        <taxon>Ditrysia</taxon>
        <taxon>Noctuoidea</taxon>
        <taxon>Noctuidae</taxon>
        <taxon>Noctuinae</taxon>
        <taxon>Hadenini</taxon>
        <taxon>Mythimna</taxon>
    </lineage>
</organism>
<protein>
    <submittedName>
        <fullName evidence="1">Uncharacterized protein</fullName>
    </submittedName>
</protein>
<reference evidence="1" key="1">
    <citation type="submission" date="2023-03" db="EMBL/GenBank/DDBJ databases">
        <title>Chromosome-level genomes of two armyworms, Mythimna separata and Mythimna loreyi, provide insights into the biosynthesis and reception of sex pheromones.</title>
        <authorList>
            <person name="Zhao H."/>
        </authorList>
    </citation>
    <scope>NUCLEOTIDE SEQUENCE</scope>
    <source>
        <strain evidence="1">BeijingLab</strain>
    </source>
</reference>
<comment type="caution">
    <text evidence="1">The sequence shown here is derived from an EMBL/GenBank/DDBJ whole genome shotgun (WGS) entry which is preliminary data.</text>
</comment>